<sequence>MSKLKYWKFTMILVPVPAEQQGESSAAKIKTIHSVVVEVFVFSVGGRSARISLCLTCATSFVKTAIIA</sequence>
<organism evidence="1 2">
    <name type="scientific">Postia placenta MAD-698-R-SB12</name>
    <dbReference type="NCBI Taxonomy" id="670580"/>
    <lineage>
        <taxon>Eukaryota</taxon>
        <taxon>Fungi</taxon>
        <taxon>Dikarya</taxon>
        <taxon>Basidiomycota</taxon>
        <taxon>Agaricomycotina</taxon>
        <taxon>Agaricomycetes</taxon>
        <taxon>Polyporales</taxon>
        <taxon>Adustoporiaceae</taxon>
        <taxon>Rhodonia</taxon>
    </lineage>
</organism>
<dbReference type="EMBL" id="KZ110602">
    <property type="protein sequence ID" value="OSX59563.1"/>
    <property type="molecule type" value="Genomic_DNA"/>
</dbReference>
<reference evidence="1 2" key="1">
    <citation type="submission" date="2017-04" db="EMBL/GenBank/DDBJ databases">
        <title>Genome Sequence of the Model Brown-Rot Fungus Postia placenta SB12.</title>
        <authorList>
            <consortium name="DOE Joint Genome Institute"/>
            <person name="Gaskell J."/>
            <person name="Kersten P."/>
            <person name="Larrondo L.F."/>
            <person name="Canessa P."/>
            <person name="Martinez D."/>
            <person name="Hibbett D."/>
            <person name="Schmoll M."/>
            <person name="Kubicek C.P."/>
            <person name="Martinez A.T."/>
            <person name="Yadav J."/>
            <person name="Master E."/>
            <person name="Magnuson J.K."/>
            <person name="James T."/>
            <person name="Yaver D."/>
            <person name="Berka R."/>
            <person name="Labutti K."/>
            <person name="Lipzen A."/>
            <person name="Aerts A."/>
            <person name="Barry K."/>
            <person name="Henrissat B."/>
            <person name="Blanchette R."/>
            <person name="Grigoriev I."/>
            <person name="Cullen D."/>
        </authorList>
    </citation>
    <scope>NUCLEOTIDE SEQUENCE [LARGE SCALE GENOMIC DNA]</scope>
    <source>
        <strain evidence="1 2">MAD-698-R-SB12</strain>
    </source>
</reference>
<dbReference type="RefSeq" id="XP_024336357.1">
    <property type="nucleotide sequence ID" value="XM_024477842.1"/>
</dbReference>
<protein>
    <submittedName>
        <fullName evidence="1">Uncharacterized protein</fullName>
    </submittedName>
</protein>
<name>A0A1X6MTP8_9APHY</name>
<dbReference type="GeneID" id="36322792"/>
<evidence type="ECO:0000313" key="2">
    <source>
        <dbReference type="Proteomes" id="UP000194127"/>
    </source>
</evidence>
<dbReference type="AlphaFoldDB" id="A0A1X6MTP8"/>
<gene>
    <name evidence="1" type="ORF">POSPLADRAFT_1041078</name>
</gene>
<dbReference type="Proteomes" id="UP000194127">
    <property type="component" value="Unassembled WGS sequence"/>
</dbReference>
<accession>A0A1X6MTP8</accession>
<keyword evidence="2" id="KW-1185">Reference proteome</keyword>
<evidence type="ECO:0000313" key="1">
    <source>
        <dbReference type="EMBL" id="OSX59563.1"/>
    </source>
</evidence>
<proteinExistence type="predicted"/>